<sequence length="103" mass="11717">MRDEHKRLQALWNEHCPDRIDAISTWSQLNINTSNIWMMGGIMFEIDGVAFFCLGFEINQTEHHAAVADGKPTSGWIEGASEILPSEYERARQLKVDGQQEVV</sequence>
<gene>
    <name evidence="1" type="ORF">UCMB321_2043</name>
</gene>
<comment type="caution">
    <text evidence="1">The sequence shown here is derived from an EMBL/GenBank/DDBJ whole genome shotgun (WGS) entry which is preliminary data.</text>
</comment>
<protein>
    <submittedName>
        <fullName evidence="1">Uncharacterized protein</fullName>
    </submittedName>
</protein>
<accession>A0A0C2EZI7</accession>
<dbReference type="Proteomes" id="UP000031535">
    <property type="component" value="Unassembled WGS sequence"/>
</dbReference>
<evidence type="ECO:0000313" key="2">
    <source>
        <dbReference type="Proteomes" id="UP000031535"/>
    </source>
</evidence>
<name>A0A0C2EZI7_9PSED</name>
<proteinExistence type="predicted"/>
<keyword evidence="2" id="KW-1185">Reference proteome</keyword>
<evidence type="ECO:0000313" key="1">
    <source>
        <dbReference type="EMBL" id="KIH84243.1"/>
    </source>
</evidence>
<dbReference type="PATRIC" id="fig|226910.6.peg.2033"/>
<dbReference type="EMBL" id="JXDG01000021">
    <property type="protein sequence ID" value="KIH84243.1"/>
    <property type="molecule type" value="Genomic_DNA"/>
</dbReference>
<dbReference type="AlphaFoldDB" id="A0A0C2EZI7"/>
<organism evidence="1 2">
    <name type="scientific">Pseudomonas batumici</name>
    <dbReference type="NCBI Taxonomy" id="226910"/>
    <lineage>
        <taxon>Bacteria</taxon>
        <taxon>Pseudomonadati</taxon>
        <taxon>Pseudomonadota</taxon>
        <taxon>Gammaproteobacteria</taxon>
        <taxon>Pseudomonadales</taxon>
        <taxon>Pseudomonadaceae</taxon>
        <taxon>Pseudomonas</taxon>
    </lineage>
</organism>
<reference evidence="1 2" key="1">
    <citation type="submission" date="2015-01" db="EMBL/GenBank/DDBJ databases">
        <title>Complete genome of Pseudomonas batumici UCM B-321 producer of the batumin antibiotic with strong antistaphilococcal and potential anticancer activity.</title>
        <authorList>
            <person name="Klochko V.V."/>
            <person name="Zelena L.B."/>
            <person name="Elena K.A."/>
            <person name="Reva O.N."/>
        </authorList>
    </citation>
    <scope>NUCLEOTIDE SEQUENCE [LARGE SCALE GENOMIC DNA]</scope>
    <source>
        <strain evidence="1 2">UCM B-321</strain>
    </source>
</reference>
<dbReference type="STRING" id="226910.UCMB321_2043"/>